<feature type="region of interest" description="Disordered" evidence="13">
    <location>
        <begin position="37"/>
        <end position="79"/>
    </location>
</feature>
<dbReference type="InterPro" id="IPR018506">
    <property type="entry name" value="Cyt_B5_heme-BS"/>
</dbReference>
<keyword evidence="6" id="KW-0256">Endoplasmic reticulum</keyword>
<evidence type="ECO:0000256" key="7">
    <source>
        <dbReference type="ARBA" id="ARBA00022982"/>
    </source>
</evidence>
<reference evidence="17" key="1">
    <citation type="submission" date="2021-01" db="EMBL/GenBank/DDBJ databases">
        <authorList>
            <person name="Corre E."/>
            <person name="Pelletier E."/>
            <person name="Niang G."/>
            <person name="Scheremetjew M."/>
            <person name="Finn R."/>
            <person name="Kale V."/>
            <person name="Holt S."/>
            <person name="Cochrane G."/>
            <person name="Meng A."/>
            <person name="Brown T."/>
            <person name="Cohen L."/>
        </authorList>
    </citation>
    <scope>NUCLEOTIDE SEQUENCE</scope>
    <source>
        <strain evidence="17">CCMP2877</strain>
    </source>
</reference>
<protein>
    <recommendedName>
        <fullName evidence="18">Cytochrome b5 heme-binding domain-containing protein</fullName>
    </recommendedName>
</protein>
<comment type="similarity">
    <text evidence="11 12">Belongs to the cytochrome b5 family.</text>
</comment>
<dbReference type="InterPro" id="IPR050668">
    <property type="entry name" value="Cytochrome_b5"/>
</dbReference>
<evidence type="ECO:0000256" key="13">
    <source>
        <dbReference type="SAM" id="MobiDB-lite"/>
    </source>
</evidence>
<gene>
    <name evidence="17" type="ORF">PPAR1163_LOCUS12195</name>
</gene>
<dbReference type="AlphaFoldDB" id="A0A7S1XR84"/>
<dbReference type="Gene3D" id="1.20.1280.50">
    <property type="match status" value="1"/>
</dbReference>
<keyword evidence="14" id="KW-0732">Signal</keyword>
<evidence type="ECO:0000256" key="12">
    <source>
        <dbReference type="RuleBase" id="RU362121"/>
    </source>
</evidence>
<keyword evidence="5 12" id="KW-0479">Metal-binding</keyword>
<keyword evidence="9 12" id="KW-0408">Iron</keyword>
<feature type="domain" description="Cytochrome b5 heme-binding" evidence="16">
    <location>
        <begin position="189"/>
        <end position="251"/>
    </location>
</feature>
<dbReference type="Gene3D" id="3.10.120.10">
    <property type="entry name" value="Cytochrome b5-like heme/steroid binding domain"/>
    <property type="match status" value="1"/>
</dbReference>
<dbReference type="Pfam" id="PF12937">
    <property type="entry name" value="F-box-like"/>
    <property type="match status" value="1"/>
</dbReference>
<evidence type="ECO:0000256" key="5">
    <source>
        <dbReference type="ARBA" id="ARBA00022723"/>
    </source>
</evidence>
<keyword evidence="2" id="KW-0813">Transport</keyword>
<dbReference type="InterPro" id="IPR036400">
    <property type="entry name" value="Cyt_B5-like_heme/steroid_sf"/>
</dbReference>
<evidence type="ECO:0008006" key="18">
    <source>
        <dbReference type="Google" id="ProtNLM"/>
    </source>
</evidence>
<dbReference type="SUPFAM" id="SSF55856">
    <property type="entry name" value="Cytochrome b5-like heme/steroid binding domain"/>
    <property type="match status" value="1"/>
</dbReference>
<dbReference type="InterPro" id="IPR001199">
    <property type="entry name" value="Cyt_B5-like_heme/steroid-bd"/>
</dbReference>
<dbReference type="PANTHER" id="PTHR19359">
    <property type="entry name" value="CYTOCHROME B5"/>
    <property type="match status" value="1"/>
</dbReference>
<evidence type="ECO:0000256" key="8">
    <source>
        <dbReference type="ARBA" id="ARBA00022989"/>
    </source>
</evidence>
<comment type="subcellular location">
    <subcellularLocation>
        <location evidence="1">Endoplasmic reticulum membrane</location>
        <topology evidence="1">Single-pass membrane protein</topology>
        <orientation evidence="1">Cytoplasmic side</orientation>
    </subcellularLocation>
</comment>
<dbReference type="PROSITE" id="PS50181">
    <property type="entry name" value="FBOX"/>
    <property type="match status" value="1"/>
</dbReference>
<evidence type="ECO:0000256" key="14">
    <source>
        <dbReference type="SAM" id="SignalP"/>
    </source>
</evidence>
<dbReference type="PANTHER" id="PTHR19359:SF129">
    <property type="entry name" value="CYTOCHROME B5 ISOFORM B"/>
    <property type="match status" value="1"/>
</dbReference>
<keyword evidence="8" id="KW-1133">Transmembrane helix</keyword>
<feature type="chain" id="PRO_5031460217" description="Cytochrome b5 heme-binding domain-containing protein" evidence="14">
    <location>
        <begin position="27"/>
        <end position="275"/>
    </location>
</feature>
<keyword evidence="3 12" id="KW-0349">Heme</keyword>
<dbReference type="SMART" id="SM01117">
    <property type="entry name" value="Cyt-b5"/>
    <property type="match status" value="1"/>
</dbReference>
<evidence type="ECO:0000256" key="1">
    <source>
        <dbReference type="ARBA" id="ARBA00004131"/>
    </source>
</evidence>
<evidence type="ECO:0000256" key="3">
    <source>
        <dbReference type="ARBA" id="ARBA00022617"/>
    </source>
</evidence>
<dbReference type="PROSITE" id="PS50255">
    <property type="entry name" value="CYTOCHROME_B5_2"/>
    <property type="match status" value="1"/>
</dbReference>
<evidence type="ECO:0000256" key="6">
    <source>
        <dbReference type="ARBA" id="ARBA00022824"/>
    </source>
</evidence>
<evidence type="ECO:0000256" key="10">
    <source>
        <dbReference type="ARBA" id="ARBA00023136"/>
    </source>
</evidence>
<evidence type="ECO:0000256" key="4">
    <source>
        <dbReference type="ARBA" id="ARBA00022692"/>
    </source>
</evidence>
<dbReference type="SMART" id="SM00256">
    <property type="entry name" value="FBOX"/>
    <property type="match status" value="1"/>
</dbReference>
<keyword evidence="4" id="KW-0812">Transmembrane</keyword>
<feature type="domain" description="F-box" evidence="15">
    <location>
        <begin position="80"/>
        <end position="125"/>
    </location>
</feature>
<accession>A0A7S1XR84</accession>
<dbReference type="GO" id="GO:0046872">
    <property type="term" value="F:metal ion binding"/>
    <property type="evidence" value="ECO:0007669"/>
    <property type="project" value="UniProtKB-UniRule"/>
</dbReference>
<evidence type="ECO:0000259" key="16">
    <source>
        <dbReference type="PROSITE" id="PS50255"/>
    </source>
</evidence>
<name>A0A7S1XR84_9STRA</name>
<dbReference type="InterPro" id="IPR001810">
    <property type="entry name" value="F-box_dom"/>
</dbReference>
<sequence>MEAAASDQSWLWLVWAAACVLGTVWANVLFGHPTKWRPELAPDPNPNPNPNPRSNPKPNHNPNRNPKPNPNEPNHGPHRIDVLAALPEELQHNVLRYLPADSVAAVASVSRAWRWAADARVWVDVSEIAMSGAVARVEAFAAGAGAALVAALPHNPNPKQQGLLAFSGWWKRLVRKALLVLLDHRRCALLIGGSVYDLTEFMHDHPGGAGILRDAEGTDATSFFDLAGHSAAALRAAAPFRVVGYGSGVAAAAGAHAARPAPPPRLAESSEVWVG</sequence>
<dbReference type="Pfam" id="PF00173">
    <property type="entry name" value="Cyt-b5"/>
    <property type="match status" value="1"/>
</dbReference>
<dbReference type="CDD" id="cd09917">
    <property type="entry name" value="F-box_SF"/>
    <property type="match status" value="1"/>
</dbReference>
<dbReference type="SUPFAM" id="SSF81383">
    <property type="entry name" value="F-box domain"/>
    <property type="match status" value="1"/>
</dbReference>
<dbReference type="InterPro" id="IPR036047">
    <property type="entry name" value="F-box-like_dom_sf"/>
</dbReference>
<dbReference type="GO" id="GO:0005789">
    <property type="term" value="C:endoplasmic reticulum membrane"/>
    <property type="evidence" value="ECO:0007669"/>
    <property type="project" value="UniProtKB-SubCell"/>
</dbReference>
<evidence type="ECO:0000256" key="2">
    <source>
        <dbReference type="ARBA" id="ARBA00022448"/>
    </source>
</evidence>
<keyword evidence="7" id="KW-0249">Electron transport</keyword>
<proteinExistence type="inferred from homology"/>
<evidence type="ECO:0000256" key="9">
    <source>
        <dbReference type="ARBA" id="ARBA00023004"/>
    </source>
</evidence>
<dbReference type="PROSITE" id="PS00191">
    <property type="entry name" value="CYTOCHROME_B5_1"/>
    <property type="match status" value="1"/>
</dbReference>
<feature type="signal peptide" evidence="14">
    <location>
        <begin position="1"/>
        <end position="26"/>
    </location>
</feature>
<evidence type="ECO:0000256" key="11">
    <source>
        <dbReference type="ARBA" id="ARBA00038168"/>
    </source>
</evidence>
<dbReference type="EMBL" id="HBGJ01018969">
    <property type="protein sequence ID" value="CAD9253828.1"/>
    <property type="molecule type" value="Transcribed_RNA"/>
</dbReference>
<dbReference type="GO" id="GO:0020037">
    <property type="term" value="F:heme binding"/>
    <property type="evidence" value="ECO:0007669"/>
    <property type="project" value="UniProtKB-UniRule"/>
</dbReference>
<feature type="compositionally biased region" description="Pro residues" evidence="13">
    <location>
        <begin position="41"/>
        <end position="55"/>
    </location>
</feature>
<evidence type="ECO:0000259" key="15">
    <source>
        <dbReference type="PROSITE" id="PS50181"/>
    </source>
</evidence>
<evidence type="ECO:0000313" key="17">
    <source>
        <dbReference type="EMBL" id="CAD9253828.1"/>
    </source>
</evidence>
<keyword evidence="10" id="KW-0472">Membrane</keyword>
<organism evidence="17">
    <name type="scientific">Phaeomonas parva</name>
    <dbReference type="NCBI Taxonomy" id="124430"/>
    <lineage>
        <taxon>Eukaryota</taxon>
        <taxon>Sar</taxon>
        <taxon>Stramenopiles</taxon>
        <taxon>Ochrophyta</taxon>
        <taxon>Pinguiophyceae</taxon>
        <taxon>Pinguiochrysidales</taxon>
        <taxon>Pinguiochrysidaceae</taxon>
        <taxon>Phaeomonas</taxon>
    </lineage>
</organism>